<dbReference type="EMBL" id="ASHM01113716">
    <property type="protein sequence ID" value="PNX70473.1"/>
    <property type="molecule type" value="Genomic_DNA"/>
</dbReference>
<reference evidence="1 2" key="1">
    <citation type="journal article" date="2014" name="Am. J. Bot.">
        <title>Genome assembly and annotation for red clover (Trifolium pratense; Fabaceae).</title>
        <authorList>
            <person name="Istvanek J."/>
            <person name="Jaros M."/>
            <person name="Krenek A."/>
            <person name="Repkova J."/>
        </authorList>
    </citation>
    <scope>NUCLEOTIDE SEQUENCE [LARGE SCALE GENOMIC DNA]</scope>
    <source>
        <strain evidence="2">cv. Tatra</strain>
        <tissue evidence="1">Young leaves</tissue>
    </source>
</reference>
<gene>
    <name evidence="1" type="ORF">L195_g057428</name>
</gene>
<reference evidence="1 2" key="2">
    <citation type="journal article" date="2017" name="Front. Plant Sci.">
        <title>Gene Classification and Mining of Molecular Markers Useful in Red Clover (Trifolium pratense) Breeding.</title>
        <authorList>
            <person name="Istvanek J."/>
            <person name="Dluhosova J."/>
            <person name="Dluhos P."/>
            <person name="Patkova L."/>
            <person name="Nedelnik J."/>
            <person name="Repkova J."/>
        </authorList>
    </citation>
    <scope>NUCLEOTIDE SEQUENCE [LARGE SCALE GENOMIC DNA]</scope>
    <source>
        <strain evidence="2">cv. Tatra</strain>
        <tissue evidence="1">Young leaves</tissue>
    </source>
</reference>
<name>A0A2K3KW00_TRIPR</name>
<organism evidence="1 2">
    <name type="scientific">Trifolium pratense</name>
    <name type="common">Red clover</name>
    <dbReference type="NCBI Taxonomy" id="57577"/>
    <lineage>
        <taxon>Eukaryota</taxon>
        <taxon>Viridiplantae</taxon>
        <taxon>Streptophyta</taxon>
        <taxon>Embryophyta</taxon>
        <taxon>Tracheophyta</taxon>
        <taxon>Spermatophyta</taxon>
        <taxon>Magnoliopsida</taxon>
        <taxon>eudicotyledons</taxon>
        <taxon>Gunneridae</taxon>
        <taxon>Pentapetalae</taxon>
        <taxon>rosids</taxon>
        <taxon>fabids</taxon>
        <taxon>Fabales</taxon>
        <taxon>Fabaceae</taxon>
        <taxon>Papilionoideae</taxon>
        <taxon>50 kb inversion clade</taxon>
        <taxon>NPAAA clade</taxon>
        <taxon>Hologalegina</taxon>
        <taxon>IRL clade</taxon>
        <taxon>Trifolieae</taxon>
        <taxon>Trifolium</taxon>
    </lineage>
</organism>
<proteinExistence type="predicted"/>
<feature type="non-terminal residue" evidence="1">
    <location>
        <position position="1"/>
    </location>
</feature>
<sequence length="37" mass="3963">LDRDTGKSAQSAFSGPSKLVDAFQVHAEIEEGNVMLD</sequence>
<dbReference type="Proteomes" id="UP000236291">
    <property type="component" value="Unassembled WGS sequence"/>
</dbReference>
<comment type="caution">
    <text evidence="1">The sequence shown here is derived from an EMBL/GenBank/DDBJ whole genome shotgun (WGS) entry which is preliminary data.</text>
</comment>
<protein>
    <submittedName>
        <fullName evidence="1">Uncharacterized protein</fullName>
    </submittedName>
</protein>
<evidence type="ECO:0000313" key="2">
    <source>
        <dbReference type="Proteomes" id="UP000236291"/>
    </source>
</evidence>
<dbReference type="AlphaFoldDB" id="A0A2K3KW00"/>
<accession>A0A2K3KW00</accession>
<evidence type="ECO:0000313" key="1">
    <source>
        <dbReference type="EMBL" id="PNX70473.1"/>
    </source>
</evidence>